<geneLocation type="chloroplast" evidence="1"/>
<gene>
    <name evidence="1" type="primary">ycf41</name>
</gene>
<evidence type="ECO:0000313" key="1">
    <source>
        <dbReference type="EMBL" id="AGH28404.1"/>
    </source>
</evidence>
<name>A0A023HAJ6_9STRA</name>
<accession>A0A023HAJ6</accession>
<protein>
    <recommendedName>
        <fullName evidence="2">Single-stranded DNA binding protein</fullName>
    </recommendedName>
</protein>
<sequence>MNSAVCIVKIIDKPVKSFFKQQIVVTEVKVKVIKNKVDANSKNVLNISIWGNLSANLLKNPKINDYFIIEGYISIRKTLSTLEIAQEDKQIDISILNMYPFT</sequence>
<dbReference type="RefSeq" id="YP_009028860.1">
    <property type="nucleotide sequence ID" value="NC_024081.1"/>
</dbReference>
<evidence type="ECO:0008006" key="2">
    <source>
        <dbReference type="Google" id="ProtNLM"/>
    </source>
</evidence>
<dbReference type="GeneID" id="19739778"/>
<keyword evidence="1" id="KW-0150">Chloroplast</keyword>
<organism evidence="1">
    <name type="scientific">Coscinodiscus radiatus</name>
    <dbReference type="NCBI Taxonomy" id="33642"/>
    <lineage>
        <taxon>Eukaryota</taxon>
        <taxon>Sar</taxon>
        <taxon>Stramenopiles</taxon>
        <taxon>Ochrophyta</taxon>
        <taxon>Bacillariophyta</taxon>
        <taxon>Coscinodiscophyceae</taxon>
        <taxon>Coscinodiscophycidae</taxon>
        <taxon>Coscinodiscales</taxon>
        <taxon>Coscinodiscaceae</taxon>
        <taxon>Coscinodiscus</taxon>
    </lineage>
</organism>
<dbReference type="InterPro" id="IPR012340">
    <property type="entry name" value="NA-bd_OB-fold"/>
</dbReference>
<reference evidence="1" key="1">
    <citation type="journal article" date="2014" name="Genome Biol. Evol.">
        <title>Serial gene losses and foreign DNA underlie size and sequence variation in the plastid genomes of diatoms.</title>
        <authorList>
            <person name="Ruck E.C."/>
            <person name="Nakov T."/>
            <person name="Jansen R.K."/>
            <person name="Theriot E.C."/>
            <person name="Alverson A.J."/>
        </authorList>
    </citation>
    <scope>NUCLEOTIDE SEQUENCE</scope>
    <source>
        <strain evidence="1">Ccmp310</strain>
    </source>
</reference>
<proteinExistence type="predicted"/>
<keyword evidence="1" id="KW-0934">Plastid</keyword>
<dbReference type="AlphaFoldDB" id="A0A023HAJ6"/>
<dbReference type="EMBL" id="KC509521">
    <property type="protein sequence ID" value="AGH28404.1"/>
    <property type="molecule type" value="Genomic_DNA"/>
</dbReference>
<dbReference type="Gene3D" id="2.40.50.140">
    <property type="entry name" value="Nucleic acid-binding proteins"/>
    <property type="match status" value="1"/>
</dbReference>